<dbReference type="PANTHER" id="PTHR30525">
    <property type="entry name" value="1-DEOXY-D-XYLULOSE 5-PHOSPHATE REDUCTOISOMERASE"/>
    <property type="match status" value="1"/>
</dbReference>
<feature type="binding site" evidence="9">
    <location>
        <position position="219"/>
    </location>
    <ligand>
        <name>1-deoxy-D-xylulose 5-phosphate</name>
        <dbReference type="ChEBI" id="CHEBI:57792"/>
    </ligand>
</feature>
<dbReference type="InterPro" id="IPR013512">
    <property type="entry name" value="DXP_reductoisomerase_N"/>
</dbReference>
<feature type="binding site" evidence="9">
    <location>
        <position position="206"/>
    </location>
    <ligand>
        <name>1-deoxy-D-xylulose 5-phosphate</name>
        <dbReference type="ChEBI" id="CHEBI:57792"/>
    </ligand>
</feature>
<dbReference type="NCBIfam" id="NF009114">
    <property type="entry name" value="PRK12464.1"/>
    <property type="match status" value="1"/>
</dbReference>
<feature type="domain" description="1-deoxy-D-xylulose 5-phosphate reductoisomerase C-terminal" evidence="11">
    <location>
        <begin position="146"/>
        <end position="236"/>
    </location>
</feature>
<dbReference type="SUPFAM" id="SSF55347">
    <property type="entry name" value="Glyceraldehyde-3-phosphate dehydrogenase-like, C-terminal domain"/>
    <property type="match status" value="1"/>
</dbReference>
<dbReference type="Pfam" id="PF02670">
    <property type="entry name" value="DXP_reductoisom"/>
    <property type="match status" value="1"/>
</dbReference>
<comment type="cofactor">
    <cofactor evidence="9">
        <name>Mg(2+)</name>
        <dbReference type="ChEBI" id="CHEBI:18420"/>
    </cofactor>
    <cofactor evidence="9">
        <name>Mn(2+)</name>
        <dbReference type="ChEBI" id="CHEBI:29035"/>
    </cofactor>
</comment>
<dbReference type="InterPro" id="IPR036291">
    <property type="entry name" value="NAD(P)-bd_dom_sf"/>
</dbReference>
<feature type="binding site" evidence="9">
    <location>
        <position position="152"/>
    </location>
    <ligand>
        <name>1-deoxy-D-xylulose 5-phosphate</name>
        <dbReference type="ChEBI" id="CHEBI:57792"/>
    </ligand>
</feature>
<comment type="catalytic activity">
    <reaction evidence="8">
        <text>2-C-methyl-D-erythritol 4-phosphate + NADP(+) = 1-deoxy-D-xylulose 5-phosphate + NADPH + H(+)</text>
        <dbReference type="Rhea" id="RHEA:13717"/>
        <dbReference type="ChEBI" id="CHEBI:15378"/>
        <dbReference type="ChEBI" id="CHEBI:57783"/>
        <dbReference type="ChEBI" id="CHEBI:57792"/>
        <dbReference type="ChEBI" id="CHEBI:58262"/>
        <dbReference type="ChEBI" id="CHEBI:58349"/>
        <dbReference type="EC" id="1.1.1.267"/>
    </reaction>
    <physiologicalReaction direction="right-to-left" evidence="8">
        <dbReference type="Rhea" id="RHEA:13719"/>
    </physiologicalReaction>
</comment>
<dbReference type="Proteomes" id="UP001501476">
    <property type="component" value="Unassembled WGS sequence"/>
</dbReference>
<feature type="binding site" evidence="9">
    <location>
        <position position="125"/>
    </location>
    <ligand>
        <name>1-deoxy-D-xylulose 5-phosphate</name>
        <dbReference type="ChEBI" id="CHEBI:57792"/>
    </ligand>
</feature>
<feature type="domain" description="DXP reductoisomerase C-terminal" evidence="12">
    <location>
        <begin position="268"/>
        <end position="384"/>
    </location>
</feature>
<evidence type="ECO:0000256" key="7">
    <source>
        <dbReference type="ARBA" id="ARBA00023229"/>
    </source>
</evidence>
<sequence>MKSVTILGSTGSIGLSTLDVLSLHPEKFKVYALTANQSVETMLQQCLQFQPEIAVMLDAKAADKLAEALRKEGCNTVVKSGTQSLEDVSSSSRTDIVVAAIVGAAGLLPTLAAAKAGKRILLANKEALVMSGALFMKTVAENGATLLPVDSEHNAIWQCLPVANTQHHDFNGKGVRKIILTASGGPFRDYELDKLEEVTPEQAVAHPNWSMGQKISVDSATMMNKGLEVIEAHWLFGLQSQQIEVVLHRQSVIHSMVDYEDGSVLAQMGNPDMRTPITNTLSWPERIASGVAPLDLVKVGRLDFSEADFSRFPCLRLAYKALNDGGTATAILNAANEVAVQAFLDEQIRFTEIAKIIEDVLTELPIHEASSLEQILADDAAARDLAMSKIGLCTH</sequence>
<comment type="similarity">
    <text evidence="2 9">Belongs to the DXR family.</text>
</comment>
<feature type="binding site" evidence="9">
    <location>
        <position position="225"/>
    </location>
    <ligand>
        <name>1-deoxy-D-xylulose 5-phosphate</name>
        <dbReference type="ChEBI" id="CHEBI:57792"/>
    </ligand>
</feature>
<comment type="caution">
    <text evidence="9">Lacks conserved residue(s) required for the propagation of feature annotation.</text>
</comment>
<evidence type="ECO:0000256" key="5">
    <source>
        <dbReference type="ARBA" id="ARBA00023002"/>
    </source>
</evidence>
<evidence type="ECO:0000256" key="6">
    <source>
        <dbReference type="ARBA" id="ARBA00023211"/>
    </source>
</evidence>
<feature type="binding site" evidence="9">
    <location>
        <position position="224"/>
    </location>
    <ligand>
        <name>1-deoxy-D-xylulose 5-phosphate</name>
        <dbReference type="ChEBI" id="CHEBI:57792"/>
    </ligand>
</feature>
<feature type="binding site" evidence="9">
    <location>
        <position position="212"/>
    </location>
    <ligand>
        <name>NADPH</name>
        <dbReference type="ChEBI" id="CHEBI:57783"/>
    </ligand>
</feature>
<evidence type="ECO:0000256" key="8">
    <source>
        <dbReference type="ARBA" id="ARBA00048543"/>
    </source>
</evidence>
<feature type="binding site" evidence="9">
    <location>
        <position position="13"/>
    </location>
    <ligand>
        <name>NADPH</name>
        <dbReference type="ChEBI" id="CHEBI:57783"/>
    </ligand>
</feature>
<dbReference type="Pfam" id="PF08436">
    <property type="entry name" value="DXP_redisom_C"/>
    <property type="match status" value="1"/>
</dbReference>
<dbReference type="HAMAP" id="MF_00183">
    <property type="entry name" value="DXP_reductoisom"/>
    <property type="match status" value="1"/>
</dbReference>
<feature type="binding site" evidence="9">
    <location>
        <position position="151"/>
    </location>
    <ligand>
        <name>1-deoxy-D-xylulose 5-phosphate</name>
        <dbReference type="ChEBI" id="CHEBI:57792"/>
    </ligand>
</feature>
<evidence type="ECO:0000259" key="11">
    <source>
        <dbReference type="Pfam" id="PF08436"/>
    </source>
</evidence>
<feature type="binding site" evidence="9">
    <location>
        <position position="11"/>
    </location>
    <ligand>
        <name>NADPH</name>
        <dbReference type="ChEBI" id="CHEBI:57783"/>
    </ligand>
</feature>
<dbReference type="InterPro" id="IPR036169">
    <property type="entry name" value="DXPR_C_sf"/>
</dbReference>
<evidence type="ECO:0000313" key="13">
    <source>
        <dbReference type="EMBL" id="GAA0213750.1"/>
    </source>
</evidence>
<evidence type="ECO:0000259" key="10">
    <source>
        <dbReference type="Pfam" id="PF02670"/>
    </source>
</evidence>
<comment type="caution">
    <text evidence="13">The sequence shown here is derived from an EMBL/GenBank/DDBJ whole genome shotgun (WGS) entry which is preliminary data.</text>
</comment>
<dbReference type="InterPro" id="IPR026877">
    <property type="entry name" value="DXPR_C"/>
</dbReference>
<keyword evidence="14" id="KW-1185">Reference proteome</keyword>
<dbReference type="NCBIfam" id="NF003938">
    <property type="entry name" value="PRK05447.1-1"/>
    <property type="match status" value="1"/>
</dbReference>
<comment type="pathway">
    <text evidence="1 9">Isoprenoid biosynthesis; isopentenyl diphosphate biosynthesis via DXP pathway; isopentenyl diphosphate from 1-deoxy-D-xylulose 5-phosphate: step 1/6.</text>
</comment>
<reference evidence="13 14" key="1">
    <citation type="journal article" date="2019" name="Int. J. Syst. Evol. Microbiol.">
        <title>The Global Catalogue of Microorganisms (GCM) 10K type strain sequencing project: providing services to taxonomists for standard genome sequencing and annotation.</title>
        <authorList>
            <consortium name="The Broad Institute Genomics Platform"/>
            <consortium name="The Broad Institute Genome Sequencing Center for Infectious Disease"/>
            <person name="Wu L."/>
            <person name="Ma J."/>
        </authorList>
    </citation>
    <scope>NUCLEOTIDE SEQUENCE [LARGE SCALE GENOMIC DNA]</scope>
    <source>
        <strain evidence="13 14">JCM 6886</strain>
    </source>
</reference>
<accession>A0ABN0T6H2</accession>
<name>A0ABN0T6H2_9GAMM</name>
<evidence type="ECO:0000256" key="3">
    <source>
        <dbReference type="ARBA" id="ARBA00022723"/>
    </source>
</evidence>
<dbReference type="Gene3D" id="1.10.1740.10">
    <property type="match status" value="1"/>
</dbReference>
<evidence type="ECO:0000313" key="14">
    <source>
        <dbReference type="Proteomes" id="UP001501476"/>
    </source>
</evidence>
<gene>
    <name evidence="13" type="primary">ispC</name>
    <name evidence="9" type="synonym">dxr</name>
    <name evidence="13" type="ORF">GCM10008964_01550</name>
</gene>
<feature type="domain" description="1-deoxy-D-xylulose 5-phosphate reductoisomerase N-terminal" evidence="10">
    <location>
        <begin position="4"/>
        <end position="132"/>
    </location>
</feature>
<dbReference type="SUPFAM" id="SSF51735">
    <property type="entry name" value="NAD(P)-binding Rossmann-fold domains"/>
    <property type="match status" value="1"/>
</dbReference>
<keyword evidence="4 9" id="KW-0521">NADP</keyword>
<keyword evidence="6 9" id="KW-0464">Manganese</keyword>
<proteinExistence type="inferred from homology"/>
<comment type="function">
    <text evidence="9">Catalyzes the NADPH-dependent rearrangement and reduction of 1-deoxy-D-xylulose-5-phosphate (DXP) to 2-C-methyl-D-erythritol 4-phosphate (MEP).</text>
</comment>
<dbReference type="SUPFAM" id="SSF69055">
    <property type="entry name" value="1-deoxy-D-xylulose-5-phosphate reductoisomerase, C-terminal domain"/>
    <property type="match status" value="1"/>
</dbReference>
<feature type="binding site" evidence="9">
    <location>
        <position position="228"/>
    </location>
    <ligand>
        <name>1-deoxy-D-xylulose 5-phosphate</name>
        <dbReference type="ChEBI" id="CHEBI:57792"/>
    </ligand>
</feature>
<keyword evidence="3 9" id="KW-0479">Metal-binding</keyword>
<dbReference type="InterPro" id="IPR013644">
    <property type="entry name" value="DXP_reductoisomerase_C"/>
</dbReference>
<dbReference type="PIRSF" id="PIRSF006205">
    <property type="entry name" value="Dxp_reductismrs"/>
    <property type="match status" value="1"/>
</dbReference>
<keyword evidence="9" id="KW-0460">Magnesium</keyword>
<dbReference type="Pfam" id="PF13288">
    <property type="entry name" value="DXPR_C"/>
    <property type="match status" value="1"/>
</dbReference>
<feature type="binding site" evidence="9">
    <location>
        <position position="228"/>
    </location>
    <ligand>
        <name>Mn(2+)</name>
        <dbReference type="ChEBI" id="CHEBI:29035"/>
    </ligand>
</feature>
<dbReference type="RefSeq" id="WP_286305386.1">
    <property type="nucleotide sequence ID" value="NZ_AP027741.1"/>
</dbReference>
<feature type="binding site" evidence="9">
    <location>
        <position position="150"/>
    </location>
    <ligand>
        <name>Mn(2+)</name>
        <dbReference type="ChEBI" id="CHEBI:29035"/>
    </ligand>
</feature>
<evidence type="ECO:0000256" key="9">
    <source>
        <dbReference type="HAMAP-Rule" id="MF_00183"/>
    </source>
</evidence>
<keyword evidence="7 9" id="KW-0414">Isoprene biosynthesis</keyword>
<dbReference type="NCBIfam" id="TIGR00243">
    <property type="entry name" value="Dxr"/>
    <property type="match status" value="1"/>
</dbReference>
<feature type="binding site" evidence="9">
    <location>
        <position position="126"/>
    </location>
    <ligand>
        <name>NADPH</name>
        <dbReference type="ChEBI" id="CHEBI:57783"/>
    </ligand>
</feature>
<dbReference type="PANTHER" id="PTHR30525:SF0">
    <property type="entry name" value="1-DEOXY-D-XYLULOSE 5-PHOSPHATE REDUCTOISOMERASE, CHLOROPLASTIC"/>
    <property type="match status" value="1"/>
</dbReference>
<feature type="binding site" evidence="9">
    <location>
        <position position="152"/>
    </location>
    <ligand>
        <name>Mn(2+)</name>
        <dbReference type="ChEBI" id="CHEBI:29035"/>
    </ligand>
</feature>
<dbReference type="EC" id="1.1.1.267" evidence="9"/>
<organism evidence="13 14">
    <name type="scientific">Methylophaga marina</name>
    <dbReference type="NCBI Taxonomy" id="45495"/>
    <lineage>
        <taxon>Bacteria</taxon>
        <taxon>Pseudomonadati</taxon>
        <taxon>Pseudomonadota</taxon>
        <taxon>Gammaproteobacteria</taxon>
        <taxon>Thiotrichales</taxon>
        <taxon>Piscirickettsiaceae</taxon>
        <taxon>Methylophaga</taxon>
    </lineage>
</organism>
<evidence type="ECO:0000256" key="4">
    <source>
        <dbReference type="ARBA" id="ARBA00022857"/>
    </source>
</evidence>
<dbReference type="EMBL" id="BAAADG010000001">
    <property type="protein sequence ID" value="GAA0213750.1"/>
    <property type="molecule type" value="Genomic_DNA"/>
</dbReference>
<protein>
    <recommendedName>
        <fullName evidence="9">1-deoxy-D-xylulose 5-phosphate reductoisomerase</fullName>
        <shortName evidence="9">DXP reductoisomerase</shortName>
        <ecNumber evidence="9">1.1.1.267</ecNumber>
    </recommendedName>
    <alternativeName>
        <fullName evidence="9">1-deoxyxylulose-5-phosphate reductoisomerase</fullName>
    </alternativeName>
    <alternativeName>
        <fullName evidence="9">2-C-methyl-D-erythritol 4-phosphate synthase</fullName>
    </alternativeName>
</protein>
<feature type="binding site" evidence="9">
    <location>
        <position position="124"/>
    </location>
    <ligand>
        <name>NADPH</name>
        <dbReference type="ChEBI" id="CHEBI:57783"/>
    </ligand>
</feature>
<keyword evidence="5 9" id="KW-0560">Oxidoreductase</keyword>
<dbReference type="Gene3D" id="3.40.50.720">
    <property type="entry name" value="NAD(P)-binding Rossmann-like Domain"/>
    <property type="match status" value="1"/>
</dbReference>
<feature type="binding site" evidence="9">
    <location>
        <position position="12"/>
    </location>
    <ligand>
        <name>NADPH</name>
        <dbReference type="ChEBI" id="CHEBI:57783"/>
    </ligand>
</feature>
<evidence type="ECO:0000259" key="12">
    <source>
        <dbReference type="Pfam" id="PF13288"/>
    </source>
</evidence>
<evidence type="ECO:0000256" key="2">
    <source>
        <dbReference type="ARBA" id="ARBA00006825"/>
    </source>
</evidence>
<evidence type="ECO:0000256" key="1">
    <source>
        <dbReference type="ARBA" id="ARBA00005094"/>
    </source>
</evidence>
<feature type="binding site" evidence="9">
    <location>
        <position position="10"/>
    </location>
    <ligand>
        <name>NADPH</name>
        <dbReference type="ChEBI" id="CHEBI:57783"/>
    </ligand>
</feature>
<feature type="binding site" evidence="9">
    <location>
        <position position="183"/>
    </location>
    <ligand>
        <name>1-deoxy-D-xylulose 5-phosphate</name>
        <dbReference type="ChEBI" id="CHEBI:57792"/>
    </ligand>
</feature>
<dbReference type="InterPro" id="IPR003821">
    <property type="entry name" value="DXP_reductoisomerase"/>
</dbReference>